<comment type="caution">
    <text evidence="4">The sequence shown here is derived from an EMBL/GenBank/DDBJ whole genome shotgun (WGS) entry which is preliminary data.</text>
</comment>
<dbReference type="Proteomes" id="UP000177629">
    <property type="component" value="Unassembled WGS sequence"/>
</dbReference>
<dbReference type="Pfam" id="PF00293">
    <property type="entry name" value="NUDIX"/>
    <property type="match status" value="1"/>
</dbReference>
<dbReference type="STRING" id="1802362.A2806_04410"/>
<dbReference type="SUPFAM" id="SSF55811">
    <property type="entry name" value="Nudix"/>
    <property type="match status" value="1"/>
</dbReference>
<dbReference type="GO" id="GO:0016787">
    <property type="term" value="F:hydrolase activity"/>
    <property type="evidence" value="ECO:0007669"/>
    <property type="project" value="UniProtKB-KW"/>
</dbReference>
<dbReference type="EMBL" id="MHSS01000002">
    <property type="protein sequence ID" value="OHA48908.1"/>
    <property type="molecule type" value="Genomic_DNA"/>
</dbReference>
<evidence type="ECO:0000313" key="5">
    <source>
        <dbReference type="Proteomes" id="UP000177629"/>
    </source>
</evidence>
<reference evidence="4 5" key="1">
    <citation type="journal article" date="2016" name="Nat. Commun.">
        <title>Thousands of microbial genomes shed light on interconnected biogeochemical processes in an aquifer system.</title>
        <authorList>
            <person name="Anantharaman K."/>
            <person name="Brown C.T."/>
            <person name="Hug L.A."/>
            <person name="Sharon I."/>
            <person name="Castelle C.J."/>
            <person name="Probst A.J."/>
            <person name="Thomas B.C."/>
            <person name="Singh A."/>
            <person name="Wilkins M.J."/>
            <person name="Karaoz U."/>
            <person name="Brodie E.L."/>
            <person name="Williams K.H."/>
            <person name="Hubbard S.S."/>
            <person name="Banfield J.F."/>
        </authorList>
    </citation>
    <scope>NUCLEOTIDE SEQUENCE [LARGE SCALE GENOMIC DNA]</scope>
</reference>
<dbReference type="Gene3D" id="3.90.79.10">
    <property type="entry name" value="Nucleoside Triphosphate Pyrophosphohydrolase"/>
    <property type="match status" value="1"/>
</dbReference>
<evidence type="ECO:0000256" key="1">
    <source>
        <dbReference type="ARBA" id="ARBA00022801"/>
    </source>
</evidence>
<dbReference type="InterPro" id="IPR000086">
    <property type="entry name" value="NUDIX_hydrolase_dom"/>
</dbReference>
<feature type="domain" description="Nudix hydrolase" evidence="3">
    <location>
        <begin position="4"/>
        <end position="140"/>
    </location>
</feature>
<dbReference type="AlphaFoldDB" id="A0A1G2PKR2"/>
<protein>
    <recommendedName>
        <fullName evidence="3">Nudix hydrolase domain-containing protein</fullName>
    </recommendedName>
</protein>
<name>A0A1G2PKR2_9BACT</name>
<evidence type="ECO:0000313" key="4">
    <source>
        <dbReference type="EMBL" id="OHA48908.1"/>
    </source>
</evidence>
<gene>
    <name evidence="4" type="ORF">A2806_04410</name>
</gene>
<evidence type="ECO:0000259" key="3">
    <source>
        <dbReference type="PROSITE" id="PS51462"/>
    </source>
</evidence>
<organism evidence="4 5">
    <name type="scientific">Candidatus Terrybacteria bacterium RIFCSPHIGHO2_01_FULL_48_17</name>
    <dbReference type="NCBI Taxonomy" id="1802362"/>
    <lineage>
        <taxon>Bacteria</taxon>
        <taxon>Candidatus Terryibacteriota</taxon>
    </lineage>
</organism>
<dbReference type="InterPro" id="IPR015797">
    <property type="entry name" value="NUDIX_hydrolase-like_dom_sf"/>
</dbReference>
<dbReference type="PANTHER" id="PTHR43736:SF1">
    <property type="entry name" value="DIHYDRONEOPTERIN TRIPHOSPHATE DIPHOSPHATASE"/>
    <property type="match status" value="1"/>
</dbReference>
<feature type="region of interest" description="Disordered" evidence="2">
    <location>
        <begin position="37"/>
        <end position="72"/>
    </location>
</feature>
<accession>A0A1G2PKR2</accession>
<dbReference type="InterPro" id="IPR020084">
    <property type="entry name" value="NUDIX_hydrolase_CS"/>
</dbReference>
<proteinExistence type="predicted"/>
<keyword evidence="1" id="KW-0378">Hydrolase</keyword>
<dbReference type="PANTHER" id="PTHR43736">
    <property type="entry name" value="ADP-RIBOSE PYROPHOSPHATASE"/>
    <property type="match status" value="1"/>
</dbReference>
<feature type="compositionally biased region" description="Basic and acidic residues" evidence="2">
    <location>
        <begin position="52"/>
        <end position="69"/>
    </location>
</feature>
<dbReference type="PROSITE" id="PS51462">
    <property type="entry name" value="NUDIX"/>
    <property type="match status" value="1"/>
</dbReference>
<dbReference type="PROSITE" id="PS00893">
    <property type="entry name" value="NUDIX_BOX"/>
    <property type="match status" value="1"/>
</dbReference>
<sequence>MTKPLSRSVFIALLYQSPKGKYETALVLNPESMPAPGIQKPSKWGMIGGRARKGEKPLETAQREGREEATVELDPSVFQAAHREAGTNDHEVIIFLAIVYERLKLRAGDDILDAQWFPIEELPPNMYQSHFKRFALFEDRL</sequence>
<evidence type="ECO:0000256" key="2">
    <source>
        <dbReference type="SAM" id="MobiDB-lite"/>
    </source>
</evidence>